<protein>
    <submittedName>
        <fullName evidence="6">Translocation/assembly module TamB</fullName>
    </submittedName>
</protein>
<proteinExistence type="predicted"/>
<dbReference type="KEGG" id="spap:H3Z74_12035"/>
<dbReference type="InterPro" id="IPR007452">
    <property type="entry name" value="TamB_C"/>
</dbReference>
<organism evidence="6 7">
    <name type="scientific">Sphingomonas alpina</name>
    <dbReference type="NCBI Taxonomy" id="653931"/>
    <lineage>
        <taxon>Bacteria</taxon>
        <taxon>Pseudomonadati</taxon>
        <taxon>Pseudomonadota</taxon>
        <taxon>Alphaproteobacteria</taxon>
        <taxon>Sphingomonadales</taxon>
        <taxon>Sphingomonadaceae</taxon>
        <taxon>Sphingomonas</taxon>
    </lineage>
</organism>
<evidence type="ECO:0000313" key="6">
    <source>
        <dbReference type="EMBL" id="QNQ11987.1"/>
    </source>
</evidence>
<dbReference type="GO" id="GO:0005886">
    <property type="term" value="C:plasma membrane"/>
    <property type="evidence" value="ECO:0007669"/>
    <property type="project" value="InterPro"/>
</dbReference>
<dbReference type="EMBL" id="CP061038">
    <property type="protein sequence ID" value="QNQ11987.1"/>
    <property type="molecule type" value="Genomic_DNA"/>
</dbReference>
<reference evidence="6 7" key="1">
    <citation type="submission" date="2020-09" db="EMBL/GenBank/DDBJ databases">
        <title>Sphingomonas sp., a new species isolated from pork steak.</title>
        <authorList>
            <person name="Heidler von Heilborn D."/>
        </authorList>
    </citation>
    <scope>NUCLEOTIDE SEQUENCE [LARGE SCALE GENOMIC DNA]</scope>
    <source>
        <strain evidence="7">S8-3T</strain>
    </source>
</reference>
<sequence>MLTEVAAAAPVKRTRWWRWLITALLGLVALLAAALFILDTSIGHRWVADQIAAQKPSNGLRYSVGRIDGSLFSKAVLIDVRIRDQKGLVFRAPRADLEWSPFAWFSNRLDISRLVIPRALFAKVPETIKTGRKGPTLPSFDIRIGELRVDRLTIAPAVSGAARTARLAGRADIRSGRALVDLTAVVAGSDTLVVKLDAEPDRDRFDADVRARGSASGVLAKLIGIARPIAFDVAGNGTWKTWRGKAQGDIGDVRAIDLALGNKAGSYSLTGTLTPAPFTKGKLMRLTSPRIVVNGAATLLNRRLDGTLGLRSAALVVDATGVIDLAENSYRNVRVAARLLRPPALFPNMSGRNIQLRAILDGAFATAAFDYRLTADRFAFDQNGFEVARAAGKGRLSKSPVSVPVKFSAVRVTGVGDVAGGILHNLTLDGVLRVTSKFITGDNLRLRSDKLTGRINLILDLKTGHYEVGINGALGRYLIPGLGIVDVTSKLQAVPGPNGKGLRIIGSGTAQMVRLDNAFFRSLAGGLPRIVTGLERTPDGILHFKGLVLTAPQIRITGTGFRRRDGTFYFEGSGRQATYGPFTIKLDGRIEKPTLDLVFERPNETMGLTNVIAHLDPTAEGFAFTARGGSRLGPFTGNGAILLPRGGNAIVSITQLDVSGTRLNGALEVVDGGFNGRLAVAGGGISGELLLRPVGDVQRIEAHLDASSAKLADMVTLRRGHLDLVALLDPAGTSIEATATGNGLKRGSLTIGRFAGNATLRGGVGQIKAAISGSRGRAFDIQSVTQVTADSYSVSAQGTLDRRPLKLITPAVFTRDGDGWRLAPTKLSFAGGDAQIAGRFTGRSSAIDASMTRMPLAILDIGFPGLGLGGSTSGKLAFSQGEGQAPTGRMDMTVRGLTRSGLVLSSQPIDVGIAAVLQPNKAAARAIMSSGGKTVGRAQAQLTPLGSGDLATRLTHAPLFAQLRYNGPADTLWRLANIELFDLTGPVAIGADLGGTINDPSIRGVLQANGAKIESGVTGTVLTNVQATGRFGGSKLVIDRFNADAGKGGRVSGTGVFDLAAARGFGIDLSVRAENAQLINRDDIAATVTGPLSFKSDGSGGVIAGDVVLDKSRYRLGQASVASAVPRLNIREINIPGGDDDGDIVPSKPWRLDVRARAPNRLTVSGLGLASEWSADLKIGGVPDNPAITGRADLIRGDYEFAGREFELERGIILFAGEVPANPSLDIAANADSTGLRATIRVTGNALKPDISFASVPALPEDELLSRLLFGTSITNLSAPEALQLAAAVAALQDGKGGLNPINAVRRAAGLDRLRILPADPQTGQGTSVAAGKYITRKLFAEIITDGAGYSATQVEFQVTRWLSLLSSISTLGRQSANVRVSKDY</sequence>
<feature type="domain" description="Translocation and assembly module TamB C-terminal" evidence="5">
    <location>
        <begin position="1041"/>
        <end position="1384"/>
    </location>
</feature>
<dbReference type="GO" id="GO:0009306">
    <property type="term" value="P:protein secretion"/>
    <property type="evidence" value="ECO:0007669"/>
    <property type="project" value="InterPro"/>
</dbReference>
<accession>A0A7H0LQN4</accession>
<dbReference type="Proteomes" id="UP000516148">
    <property type="component" value="Chromosome"/>
</dbReference>
<keyword evidence="2" id="KW-0812">Transmembrane</keyword>
<keyword evidence="7" id="KW-1185">Reference proteome</keyword>
<evidence type="ECO:0000256" key="2">
    <source>
        <dbReference type="ARBA" id="ARBA00022692"/>
    </source>
</evidence>
<keyword evidence="4" id="KW-0472">Membrane</keyword>
<evidence type="ECO:0000256" key="3">
    <source>
        <dbReference type="ARBA" id="ARBA00022989"/>
    </source>
</evidence>
<dbReference type="Pfam" id="PF04357">
    <property type="entry name" value="TamB"/>
    <property type="match status" value="1"/>
</dbReference>
<evidence type="ECO:0000256" key="4">
    <source>
        <dbReference type="ARBA" id="ARBA00023136"/>
    </source>
</evidence>
<name>A0A7H0LQN4_9SPHN</name>
<evidence type="ECO:0000259" key="5">
    <source>
        <dbReference type="Pfam" id="PF04357"/>
    </source>
</evidence>
<dbReference type="GO" id="GO:0097347">
    <property type="term" value="C:TAM protein secretion complex"/>
    <property type="evidence" value="ECO:0007669"/>
    <property type="project" value="TreeGrafter"/>
</dbReference>
<gene>
    <name evidence="6" type="ORF">H3Z74_12035</name>
</gene>
<evidence type="ECO:0000256" key="1">
    <source>
        <dbReference type="ARBA" id="ARBA00004167"/>
    </source>
</evidence>
<dbReference type="PANTHER" id="PTHR36985:SF1">
    <property type="entry name" value="TRANSLOCATION AND ASSEMBLY MODULE SUBUNIT TAMB"/>
    <property type="match status" value="1"/>
</dbReference>
<evidence type="ECO:0000313" key="7">
    <source>
        <dbReference type="Proteomes" id="UP000516148"/>
    </source>
</evidence>
<dbReference type="PANTHER" id="PTHR36985">
    <property type="entry name" value="TRANSLOCATION AND ASSEMBLY MODULE SUBUNIT TAMB"/>
    <property type="match status" value="1"/>
</dbReference>
<comment type="subcellular location">
    <subcellularLocation>
        <location evidence="1">Membrane</location>
        <topology evidence="1">Single-pass membrane protein</topology>
    </subcellularLocation>
</comment>
<keyword evidence="3" id="KW-1133">Transmembrane helix</keyword>